<keyword evidence="1" id="KW-0460">Magnesium</keyword>
<organism evidence="4 5">
    <name type="scientific">Acer saccharum</name>
    <name type="common">Sugar maple</name>
    <dbReference type="NCBI Taxonomy" id="4024"/>
    <lineage>
        <taxon>Eukaryota</taxon>
        <taxon>Viridiplantae</taxon>
        <taxon>Streptophyta</taxon>
        <taxon>Embryophyta</taxon>
        <taxon>Tracheophyta</taxon>
        <taxon>Spermatophyta</taxon>
        <taxon>Magnoliopsida</taxon>
        <taxon>eudicotyledons</taxon>
        <taxon>Gunneridae</taxon>
        <taxon>Pentapetalae</taxon>
        <taxon>rosids</taxon>
        <taxon>malvids</taxon>
        <taxon>Sapindales</taxon>
        <taxon>Sapindaceae</taxon>
        <taxon>Hippocastanoideae</taxon>
        <taxon>Acereae</taxon>
        <taxon>Acer</taxon>
    </lineage>
</organism>
<protein>
    <recommendedName>
        <fullName evidence="3">Cation-transporting P-type ATPase N-terminal domain-containing protein</fullName>
    </recommendedName>
</protein>
<dbReference type="Gene3D" id="1.20.1110.10">
    <property type="entry name" value="Calcium-transporting ATPase, transmembrane domain"/>
    <property type="match status" value="1"/>
</dbReference>
<feature type="transmembrane region" description="Helical" evidence="2">
    <location>
        <begin position="176"/>
        <end position="195"/>
    </location>
</feature>
<reference evidence="4" key="1">
    <citation type="journal article" date="2022" name="Plant J.">
        <title>Strategies of tolerance reflected in two North American maple genomes.</title>
        <authorList>
            <person name="McEvoy S.L."/>
            <person name="Sezen U.U."/>
            <person name="Trouern-Trend A."/>
            <person name="McMahon S.M."/>
            <person name="Schaberg P.G."/>
            <person name="Yang J."/>
            <person name="Wegrzyn J.L."/>
            <person name="Swenson N.G."/>
        </authorList>
    </citation>
    <scope>NUCLEOTIDE SEQUENCE</scope>
    <source>
        <strain evidence="4">NS2018</strain>
    </source>
</reference>
<evidence type="ECO:0000313" key="5">
    <source>
        <dbReference type="Proteomes" id="UP001168877"/>
    </source>
</evidence>
<dbReference type="Proteomes" id="UP001168877">
    <property type="component" value="Unassembled WGS sequence"/>
</dbReference>
<keyword evidence="2" id="KW-0472">Membrane</keyword>
<dbReference type="InterPro" id="IPR008250">
    <property type="entry name" value="ATPase_P-typ_transduc_dom_A_sf"/>
</dbReference>
<dbReference type="SMART" id="SM00831">
    <property type="entry name" value="Cation_ATPase_N"/>
    <property type="match status" value="1"/>
</dbReference>
<evidence type="ECO:0000256" key="2">
    <source>
        <dbReference type="SAM" id="Phobius"/>
    </source>
</evidence>
<dbReference type="Pfam" id="PF00690">
    <property type="entry name" value="Cation_ATPase_N"/>
    <property type="match status" value="1"/>
</dbReference>
<dbReference type="GO" id="GO:0005388">
    <property type="term" value="F:P-type calcium transporter activity"/>
    <property type="evidence" value="ECO:0007669"/>
    <property type="project" value="TreeGrafter"/>
</dbReference>
<dbReference type="GO" id="GO:0005886">
    <property type="term" value="C:plasma membrane"/>
    <property type="evidence" value="ECO:0007669"/>
    <property type="project" value="TreeGrafter"/>
</dbReference>
<keyword evidence="2" id="KW-0812">Transmembrane</keyword>
<gene>
    <name evidence="4" type="ORF">LWI29_027684</name>
</gene>
<feature type="transmembrane region" description="Helical" evidence="2">
    <location>
        <begin position="147"/>
        <end position="164"/>
    </location>
</feature>
<name>A0AA39TH23_ACESA</name>
<sequence>MAGEQRFYSSSPPLCNRPQTTARTMVVQQPRAQLSLAKTNAATNNYKKVPRSPSYTVVNLEPRAEIKSFQVDQISLNEILKEKNLDKLRHFGGTAGVVSALETDINGGIIGSQEDVARRQEAFGSNTYKKPPTKSFFHFVVEAFKDLTILILLGGAALSLGFGIKVHGPKDVWYDGGSIFIAVFLVIAVSAASNYRQNRQFDKLSKVSNNIQIEVIRKDRRQKNLIFEIVVGDVICLKIGDQIPADGLFLEGHSLQVDKSSMIDESDHVEVNKS</sequence>
<accession>A0AA39TH23</accession>
<feature type="domain" description="Cation-transporting P-type ATPase N-terminal" evidence="3">
    <location>
        <begin position="90"/>
        <end position="164"/>
    </location>
</feature>
<dbReference type="InterPro" id="IPR059000">
    <property type="entry name" value="ATPase_P-type_domA"/>
</dbReference>
<evidence type="ECO:0000259" key="3">
    <source>
        <dbReference type="SMART" id="SM00831"/>
    </source>
</evidence>
<dbReference type="Pfam" id="PF00122">
    <property type="entry name" value="E1-E2_ATPase"/>
    <property type="match status" value="1"/>
</dbReference>
<dbReference type="PANTHER" id="PTHR24093:SF434">
    <property type="entry name" value="CALCIUM-TRANSPORTING ATPASE 13, PLASMA MEMBRANE-TYPE-RELATED"/>
    <property type="match status" value="1"/>
</dbReference>
<evidence type="ECO:0000256" key="1">
    <source>
        <dbReference type="ARBA" id="ARBA00022842"/>
    </source>
</evidence>
<reference evidence="4" key="2">
    <citation type="submission" date="2023-06" db="EMBL/GenBank/DDBJ databases">
        <authorList>
            <person name="Swenson N.G."/>
            <person name="Wegrzyn J.L."/>
            <person name="Mcevoy S.L."/>
        </authorList>
    </citation>
    <scope>NUCLEOTIDE SEQUENCE</scope>
    <source>
        <strain evidence="4">NS2018</strain>
        <tissue evidence="4">Leaf</tissue>
    </source>
</reference>
<dbReference type="SUPFAM" id="SSF81665">
    <property type="entry name" value="Calcium ATPase, transmembrane domain M"/>
    <property type="match status" value="1"/>
</dbReference>
<dbReference type="InterPro" id="IPR023298">
    <property type="entry name" value="ATPase_P-typ_TM_dom_sf"/>
</dbReference>
<dbReference type="PANTHER" id="PTHR24093">
    <property type="entry name" value="CATION TRANSPORTING ATPASE"/>
    <property type="match status" value="1"/>
</dbReference>
<evidence type="ECO:0000313" key="4">
    <source>
        <dbReference type="EMBL" id="KAK0608239.1"/>
    </source>
</evidence>
<dbReference type="InterPro" id="IPR004014">
    <property type="entry name" value="ATPase_P-typ_cation-transptr_N"/>
</dbReference>
<dbReference type="SUPFAM" id="SSF81653">
    <property type="entry name" value="Calcium ATPase, transduction domain A"/>
    <property type="match status" value="1"/>
</dbReference>
<comment type="caution">
    <text evidence="4">The sequence shown here is derived from an EMBL/GenBank/DDBJ whole genome shotgun (WGS) entry which is preliminary data.</text>
</comment>
<proteinExistence type="predicted"/>
<keyword evidence="2" id="KW-1133">Transmembrane helix</keyword>
<keyword evidence="5" id="KW-1185">Reference proteome</keyword>
<dbReference type="EMBL" id="JAUESC010000001">
    <property type="protein sequence ID" value="KAK0608239.1"/>
    <property type="molecule type" value="Genomic_DNA"/>
</dbReference>
<dbReference type="AlphaFoldDB" id="A0AA39TH23"/>
<dbReference type="Gene3D" id="2.70.150.10">
    <property type="entry name" value="Calcium-transporting ATPase, cytoplasmic transduction domain A"/>
    <property type="match status" value="1"/>
</dbReference>